<name>A0A699U122_TANCI</name>
<dbReference type="AlphaFoldDB" id="A0A699U122"/>
<reference evidence="1" key="1">
    <citation type="journal article" date="2019" name="Sci. Rep.">
        <title>Draft genome of Tanacetum cinerariifolium, the natural source of mosquito coil.</title>
        <authorList>
            <person name="Yamashiro T."/>
            <person name="Shiraishi A."/>
            <person name="Satake H."/>
            <person name="Nakayama K."/>
        </authorList>
    </citation>
    <scope>NUCLEOTIDE SEQUENCE</scope>
</reference>
<feature type="non-terminal residue" evidence="1">
    <location>
        <position position="18"/>
    </location>
</feature>
<sequence>MCEYETSFGVNSECSAHM</sequence>
<accession>A0A699U122</accession>
<protein>
    <submittedName>
        <fullName evidence="1">Uncharacterized protein</fullName>
    </submittedName>
</protein>
<dbReference type="EMBL" id="BKCJ011293604">
    <property type="protein sequence ID" value="GFD16492.1"/>
    <property type="molecule type" value="Genomic_DNA"/>
</dbReference>
<comment type="caution">
    <text evidence="1">The sequence shown here is derived from an EMBL/GenBank/DDBJ whole genome shotgun (WGS) entry which is preliminary data.</text>
</comment>
<organism evidence="1">
    <name type="scientific">Tanacetum cinerariifolium</name>
    <name type="common">Dalmatian daisy</name>
    <name type="synonym">Chrysanthemum cinerariifolium</name>
    <dbReference type="NCBI Taxonomy" id="118510"/>
    <lineage>
        <taxon>Eukaryota</taxon>
        <taxon>Viridiplantae</taxon>
        <taxon>Streptophyta</taxon>
        <taxon>Embryophyta</taxon>
        <taxon>Tracheophyta</taxon>
        <taxon>Spermatophyta</taxon>
        <taxon>Magnoliopsida</taxon>
        <taxon>eudicotyledons</taxon>
        <taxon>Gunneridae</taxon>
        <taxon>Pentapetalae</taxon>
        <taxon>asterids</taxon>
        <taxon>campanulids</taxon>
        <taxon>Asterales</taxon>
        <taxon>Asteraceae</taxon>
        <taxon>Asteroideae</taxon>
        <taxon>Anthemideae</taxon>
        <taxon>Anthemidinae</taxon>
        <taxon>Tanacetum</taxon>
    </lineage>
</organism>
<gene>
    <name evidence="1" type="ORF">Tci_888461</name>
</gene>
<evidence type="ECO:0000313" key="1">
    <source>
        <dbReference type="EMBL" id="GFD16492.1"/>
    </source>
</evidence>
<proteinExistence type="predicted"/>